<evidence type="ECO:0000313" key="5">
    <source>
        <dbReference type="EMBL" id="AYV89141.1"/>
    </source>
</evidence>
<reference evidence="5" key="1">
    <citation type="submission" date="2018-09" db="EMBL/GenBank/DDBJ databases">
        <title>Comparative analyses of salivary proteins from the facultative symbiont-infected and uninfected Tetranychus truncatus.</title>
        <authorList>
            <person name="Zhu Y.-X."/>
            <person name="Huang H.-J."/>
            <person name="Hong X.-Y."/>
        </authorList>
    </citation>
    <scope>NUCLEOTIDE SEQUENCE</scope>
</reference>
<keyword evidence="5" id="KW-0449">Lipoprotein</keyword>
<evidence type="ECO:0000256" key="2">
    <source>
        <dbReference type="ARBA" id="ARBA00023157"/>
    </source>
</evidence>
<protein>
    <submittedName>
        <fullName evidence="5">Apolipoprotein D-like</fullName>
    </submittedName>
</protein>
<feature type="chain" id="PRO_5025750710" evidence="3">
    <location>
        <begin position="18"/>
        <end position="186"/>
    </location>
</feature>
<dbReference type="SUPFAM" id="SSF50814">
    <property type="entry name" value="Lipocalins"/>
    <property type="match status" value="1"/>
</dbReference>
<feature type="signal peptide" evidence="3">
    <location>
        <begin position="1"/>
        <end position="17"/>
    </location>
</feature>
<dbReference type="GO" id="GO:0006629">
    <property type="term" value="P:lipid metabolic process"/>
    <property type="evidence" value="ECO:0007669"/>
    <property type="project" value="TreeGrafter"/>
</dbReference>
<sequence>MISTLILVAALAGSAYSASCPTPPPVPAGFDITKFGGRWFEVVRTSGFTENGLRCVTADFILRSDGDFNTTNSAIRKNGEAAIEHGTAKRVKGGPADELKMVSSTIPLPIAFYIVDTDYDTYAAAYTCIGVPPLFTYETAWVFSRKNTLDDATTKRLTDLLTSKYGIYESSLEVTNQTDCTYTPFP</sequence>
<evidence type="ECO:0000256" key="3">
    <source>
        <dbReference type="PIRNR" id="PIRNR036893"/>
    </source>
</evidence>
<dbReference type="InterPro" id="IPR022271">
    <property type="entry name" value="Lipocalin_ApoD"/>
</dbReference>
<name>A0A3G5AP68_9ACAR</name>
<organism evidence="5">
    <name type="scientific">Tetranychus truncatus</name>
    <dbReference type="NCBI Taxonomy" id="93132"/>
    <lineage>
        <taxon>Eukaryota</taxon>
        <taxon>Metazoa</taxon>
        <taxon>Ecdysozoa</taxon>
        <taxon>Arthropoda</taxon>
        <taxon>Chelicerata</taxon>
        <taxon>Arachnida</taxon>
        <taxon>Acari</taxon>
        <taxon>Acariformes</taxon>
        <taxon>Trombidiformes</taxon>
        <taxon>Prostigmata</taxon>
        <taxon>Eleutherengona</taxon>
        <taxon>Raphignathae</taxon>
        <taxon>Tetranychoidea</taxon>
        <taxon>Tetranychidae</taxon>
        <taxon>Tetranychus</taxon>
    </lineage>
</organism>
<keyword evidence="2" id="KW-1015">Disulfide bond</keyword>
<dbReference type="InterPro" id="IPR003057">
    <property type="entry name" value="Invtbrt_color"/>
</dbReference>
<dbReference type="InterPro" id="IPR012674">
    <property type="entry name" value="Calycin"/>
</dbReference>
<dbReference type="Gene3D" id="2.40.128.20">
    <property type="match status" value="1"/>
</dbReference>
<dbReference type="PANTHER" id="PTHR10612">
    <property type="entry name" value="APOLIPOPROTEIN D"/>
    <property type="match status" value="1"/>
</dbReference>
<dbReference type="AlphaFoldDB" id="A0A3G5AP68"/>
<proteinExistence type="evidence at transcript level"/>
<dbReference type="GO" id="GO:0005737">
    <property type="term" value="C:cytoplasm"/>
    <property type="evidence" value="ECO:0007669"/>
    <property type="project" value="TreeGrafter"/>
</dbReference>
<dbReference type="PANTHER" id="PTHR10612:SF34">
    <property type="entry name" value="APOLIPOPROTEIN D"/>
    <property type="match status" value="1"/>
</dbReference>
<accession>A0A3G5AP68</accession>
<dbReference type="PRINTS" id="PR01273">
    <property type="entry name" value="INVTBRTCOLOR"/>
</dbReference>
<dbReference type="PIRSF" id="PIRSF036893">
    <property type="entry name" value="Lipocalin_ApoD"/>
    <property type="match status" value="1"/>
</dbReference>
<dbReference type="EMBL" id="MH990594">
    <property type="protein sequence ID" value="AYV89141.1"/>
    <property type="molecule type" value="mRNA"/>
</dbReference>
<dbReference type="GO" id="GO:0000302">
    <property type="term" value="P:response to reactive oxygen species"/>
    <property type="evidence" value="ECO:0007669"/>
    <property type="project" value="TreeGrafter"/>
</dbReference>
<comment type="similarity">
    <text evidence="1 3">Belongs to the calycin superfamily. Lipocalin family.</text>
</comment>
<keyword evidence="3" id="KW-0732">Signal</keyword>
<dbReference type="GO" id="GO:0031409">
    <property type="term" value="F:pigment binding"/>
    <property type="evidence" value="ECO:0007669"/>
    <property type="project" value="InterPro"/>
</dbReference>
<evidence type="ECO:0000256" key="1">
    <source>
        <dbReference type="ARBA" id="ARBA00006889"/>
    </source>
</evidence>
<dbReference type="Pfam" id="PF08212">
    <property type="entry name" value="Lipocalin_2"/>
    <property type="match status" value="1"/>
</dbReference>
<evidence type="ECO:0000259" key="4">
    <source>
        <dbReference type="Pfam" id="PF08212"/>
    </source>
</evidence>
<feature type="domain" description="Lipocalin/cytosolic fatty-acid binding" evidence="4">
    <location>
        <begin position="31"/>
        <end position="177"/>
    </location>
</feature>
<dbReference type="InterPro" id="IPR000566">
    <property type="entry name" value="Lipocln_cytosolic_FA-bd_dom"/>
</dbReference>